<dbReference type="InterPro" id="IPR013103">
    <property type="entry name" value="RVT_2"/>
</dbReference>
<organism evidence="3 4">
    <name type="scientific">Trifolium medium</name>
    <dbReference type="NCBI Taxonomy" id="97028"/>
    <lineage>
        <taxon>Eukaryota</taxon>
        <taxon>Viridiplantae</taxon>
        <taxon>Streptophyta</taxon>
        <taxon>Embryophyta</taxon>
        <taxon>Tracheophyta</taxon>
        <taxon>Spermatophyta</taxon>
        <taxon>Magnoliopsida</taxon>
        <taxon>eudicotyledons</taxon>
        <taxon>Gunneridae</taxon>
        <taxon>Pentapetalae</taxon>
        <taxon>rosids</taxon>
        <taxon>fabids</taxon>
        <taxon>Fabales</taxon>
        <taxon>Fabaceae</taxon>
        <taxon>Papilionoideae</taxon>
        <taxon>50 kb inversion clade</taxon>
        <taxon>NPAAA clade</taxon>
        <taxon>Hologalegina</taxon>
        <taxon>IRL clade</taxon>
        <taxon>Trifolieae</taxon>
        <taxon>Trifolium</taxon>
    </lineage>
</organism>
<evidence type="ECO:0000259" key="2">
    <source>
        <dbReference type="Pfam" id="PF07727"/>
    </source>
</evidence>
<comment type="caution">
    <text evidence="3">The sequence shown here is derived from an EMBL/GenBank/DDBJ whole genome shotgun (WGS) entry which is preliminary data.</text>
</comment>
<reference evidence="3 4" key="1">
    <citation type="journal article" date="2018" name="Front. Plant Sci.">
        <title>Red Clover (Trifolium pratense) and Zigzag Clover (T. medium) - A Picture of Genomic Similarities and Differences.</title>
        <authorList>
            <person name="Dluhosova J."/>
            <person name="Istvanek J."/>
            <person name="Nedelnik J."/>
            <person name="Repkova J."/>
        </authorList>
    </citation>
    <scope>NUCLEOTIDE SEQUENCE [LARGE SCALE GENOMIC DNA]</scope>
    <source>
        <strain evidence="4">cv. 10/8</strain>
        <tissue evidence="3">Leaf</tissue>
    </source>
</reference>
<sequence length="230" mass="25721">PNTTTNDQETTNSPSTHQNSSLIDLIPYPFPSRTTLPSDHDPLLTSTTGSDQPNDSNPPIFTQSPESSPTIPLRKSTRTSKPPSHLLDYHCNSITHTTPYPISHFISHDNLSSSYSTFCLSLLTDKEHESYAEASKHECWTKAMQHELIALANNNTWIIVDLPEGVKPIGSKWVYKIKIKAYGSIDRYKARLVAKGYNQIEGVDYFQTFSPVAKMTTIRTVLAIASIQNR</sequence>
<feature type="non-terminal residue" evidence="3">
    <location>
        <position position="230"/>
    </location>
</feature>
<dbReference type="Proteomes" id="UP000265520">
    <property type="component" value="Unassembled WGS sequence"/>
</dbReference>
<name>A0A392PW05_9FABA</name>
<feature type="domain" description="Reverse transcriptase Ty1/copia-type" evidence="2">
    <location>
        <begin position="154"/>
        <end position="229"/>
    </location>
</feature>
<feature type="non-terminal residue" evidence="3">
    <location>
        <position position="1"/>
    </location>
</feature>
<dbReference type="AlphaFoldDB" id="A0A392PW05"/>
<proteinExistence type="predicted"/>
<feature type="region of interest" description="Disordered" evidence="1">
    <location>
        <begin position="1"/>
        <end position="84"/>
    </location>
</feature>
<dbReference type="Pfam" id="PF07727">
    <property type="entry name" value="RVT_2"/>
    <property type="match status" value="1"/>
</dbReference>
<protein>
    <submittedName>
        <fullName evidence="3">Retrovirus-related pol polyprotein from transposon</fullName>
    </submittedName>
</protein>
<keyword evidence="4" id="KW-1185">Reference proteome</keyword>
<accession>A0A392PW05</accession>
<evidence type="ECO:0000313" key="4">
    <source>
        <dbReference type="Proteomes" id="UP000265520"/>
    </source>
</evidence>
<evidence type="ECO:0000313" key="3">
    <source>
        <dbReference type="EMBL" id="MCI16251.1"/>
    </source>
</evidence>
<feature type="compositionally biased region" description="Polar residues" evidence="1">
    <location>
        <begin position="44"/>
        <end position="70"/>
    </location>
</feature>
<feature type="compositionally biased region" description="Polar residues" evidence="1">
    <location>
        <begin position="1"/>
        <end position="22"/>
    </location>
</feature>
<evidence type="ECO:0000256" key="1">
    <source>
        <dbReference type="SAM" id="MobiDB-lite"/>
    </source>
</evidence>
<dbReference type="EMBL" id="LXQA010100041">
    <property type="protein sequence ID" value="MCI16251.1"/>
    <property type="molecule type" value="Genomic_DNA"/>
</dbReference>